<evidence type="ECO:0000256" key="1">
    <source>
        <dbReference type="SAM" id="MobiDB-lite"/>
    </source>
</evidence>
<evidence type="ECO:0000313" key="3">
    <source>
        <dbReference type="Proteomes" id="UP000198882"/>
    </source>
</evidence>
<dbReference type="Proteomes" id="UP000198882">
    <property type="component" value="Unassembled WGS sequence"/>
</dbReference>
<name>A0A1G8TAS9_9EURY</name>
<dbReference type="RefSeq" id="WP_245724124.1">
    <property type="nucleotide sequence ID" value="NZ_FNFE01000001.1"/>
</dbReference>
<proteinExistence type="predicted"/>
<accession>A0A1G8TAS9</accession>
<organism evidence="2 3">
    <name type="scientific">Natronorubrum texcoconense</name>
    <dbReference type="NCBI Taxonomy" id="1095776"/>
    <lineage>
        <taxon>Archaea</taxon>
        <taxon>Methanobacteriati</taxon>
        <taxon>Methanobacteriota</taxon>
        <taxon>Stenosarchaea group</taxon>
        <taxon>Halobacteria</taxon>
        <taxon>Halobacteriales</taxon>
        <taxon>Natrialbaceae</taxon>
        <taxon>Natronorubrum</taxon>
    </lineage>
</organism>
<gene>
    <name evidence="2" type="ORF">SAMN04515672_0386</name>
</gene>
<dbReference type="AlphaFoldDB" id="A0A1G8TAS9"/>
<dbReference type="EMBL" id="FNFE01000001">
    <property type="protein sequence ID" value="SDJ38457.1"/>
    <property type="molecule type" value="Genomic_DNA"/>
</dbReference>
<sequence length="145" mass="15866">MVRQSLSRRRFGVALTGAVTIGLAGCSDDDSADDDSELFEPEDPGALTLELENEDGDPVSSGVEVTIESEEEDYTSNYRDDIQDGQLMATLMYEGEYTISLESIDDEFETVEETVTLDEDDETITVVLDGATPDTADDDEDSEDE</sequence>
<feature type="compositionally biased region" description="Acidic residues" evidence="1">
    <location>
        <begin position="135"/>
        <end position="145"/>
    </location>
</feature>
<dbReference type="PROSITE" id="PS51257">
    <property type="entry name" value="PROKAR_LIPOPROTEIN"/>
    <property type="match status" value="1"/>
</dbReference>
<reference evidence="3" key="1">
    <citation type="submission" date="2016-10" db="EMBL/GenBank/DDBJ databases">
        <authorList>
            <person name="Varghese N."/>
            <person name="Submissions S."/>
        </authorList>
    </citation>
    <scope>NUCLEOTIDE SEQUENCE [LARGE SCALE GENOMIC DNA]</scope>
    <source>
        <strain evidence="3">B4,CECT 8067,JCM 17497</strain>
    </source>
</reference>
<feature type="compositionally biased region" description="Acidic residues" evidence="1">
    <location>
        <begin position="27"/>
        <end position="43"/>
    </location>
</feature>
<evidence type="ECO:0008006" key="4">
    <source>
        <dbReference type="Google" id="ProtNLM"/>
    </source>
</evidence>
<feature type="region of interest" description="Disordered" evidence="1">
    <location>
        <begin position="24"/>
        <end position="43"/>
    </location>
</feature>
<keyword evidence="3" id="KW-1185">Reference proteome</keyword>
<evidence type="ECO:0000313" key="2">
    <source>
        <dbReference type="EMBL" id="SDJ38457.1"/>
    </source>
</evidence>
<protein>
    <recommendedName>
        <fullName evidence="4">PEGA domain-containing protein</fullName>
    </recommendedName>
</protein>
<feature type="region of interest" description="Disordered" evidence="1">
    <location>
        <begin position="116"/>
        <end position="145"/>
    </location>
</feature>